<feature type="region of interest" description="Disordered" evidence="3">
    <location>
        <begin position="70"/>
        <end position="94"/>
    </location>
</feature>
<feature type="domain" description="S1-like RNA binding" evidence="4">
    <location>
        <begin position="106"/>
        <end position="160"/>
    </location>
</feature>
<dbReference type="Proteomes" id="UP001107558">
    <property type="component" value="Chromosome 3"/>
</dbReference>
<evidence type="ECO:0000313" key="5">
    <source>
        <dbReference type="EMBL" id="KAG5671840.1"/>
    </source>
</evidence>
<feature type="region of interest" description="Disordered" evidence="3">
    <location>
        <begin position="169"/>
        <end position="264"/>
    </location>
</feature>
<evidence type="ECO:0000256" key="2">
    <source>
        <dbReference type="ARBA" id="ARBA00022490"/>
    </source>
</evidence>
<proteinExistence type="predicted"/>
<organism evidence="5 6">
    <name type="scientific">Polypedilum vanderplanki</name>
    <name type="common">Sleeping chironomid midge</name>
    <dbReference type="NCBI Taxonomy" id="319348"/>
    <lineage>
        <taxon>Eukaryota</taxon>
        <taxon>Metazoa</taxon>
        <taxon>Ecdysozoa</taxon>
        <taxon>Arthropoda</taxon>
        <taxon>Hexapoda</taxon>
        <taxon>Insecta</taxon>
        <taxon>Pterygota</taxon>
        <taxon>Neoptera</taxon>
        <taxon>Endopterygota</taxon>
        <taxon>Diptera</taxon>
        <taxon>Nematocera</taxon>
        <taxon>Chironomoidea</taxon>
        <taxon>Chironomidae</taxon>
        <taxon>Chironominae</taxon>
        <taxon>Polypedilum</taxon>
        <taxon>Polypedilum</taxon>
    </lineage>
</organism>
<dbReference type="InterPro" id="IPR025224">
    <property type="entry name" value="CCAR1/CCAR2"/>
</dbReference>
<dbReference type="Pfam" id="PF14444">
    <property type="entry name" value="S1-like"/>
    <property type="match status" value="1"/>
</dbReference>
<accession>A0A9J6BQ45</accession>
<comment type="subcellular location">
    <subcellularLocation>
        <location evidence="1">Cytoplasm</location>
    </subcellularLocation>
</comment>
<feature type="compositionally biased region" description="Basic residues" evidence="3">
    <location>
        <begin position="250"/>
        <end position="263"/>
    </location>
</feature>
<dbReference type="EMBL" id="JADBJN010000003">
    <property type="protein sequence ID" value="KAG5671840.1"/>
    <property type="molecule type" value="Genomic_DNA"/>
</dbReference>
<dbReference type="OrthoDB" id="21006at2759"/>
<dbReference type="GO" id="GO:0005634">
    <property type="term" value="C:nucleus"/>
    <property type="evidence" value="ECO:0007669"/>
    <property type="project" value="TreeGrafter"/>
</dbReference>
<dbReference type="PANTHER" id="PTHR14304:SF11">
    <property type="entry name" value="SAP DOMAIN-CONTAINING PROTEIN"/>
    <property type="match status" value="1"/>
</dbReference>
<evidence type="ECO:0000313" key="6">
    <source>
        <dbReference type="Proteomes" id="UP001107558"/>
    </source>
</evidence>
<reference evidence="5" key="1">
    <citation type="submission" date="2021-03" db="EMBL/GenBank/DDBJ databases">
        <title>Chromosome level genome of the anhydrobiotic midge Polypedilum vanderplanki.</title>
        <authorList>
            <person name="Yoshida Y."/>
            <person name="Kikawada T."/>
            <person name="Gusev O."/>
        </authorList>
    </citation>
    <scope>NUCLEOTIDE SEQUENCE</scope>
    <source>
        <strain evidence="5">NIAS01</strain>
        <tissue evidence="5">Whole body or cell culture</tissue>
    </source>
</reference>
<keyword evidence="6" id="KW-1185">Reference proteome</keyword>
<sequence length="356" mass="41302">MSFQNQKNPPWQKNVSNVQIPTNFAQQMSIQQFQNQQLLNAAFQQQQQFQPFHNPIMYPNNPRINTMAFQSQQQTTAQQSNQMPPLQPTPTTSSKYNTNLKSFSGTGVVTKIQNDIGFIDEEVLFHKNVCVKGASPKLGDRVLVEAAYNQNMPFKWNATRVQVLSRSNTSANNNSVDNNKYGQHDSNSNDSYRSNARGSRYSAERDRRNDRRPRSRDNRDTDEENERKRRRDDRPRQRESIEYGRDRTKSPLRRVSPPKRRRAQNIPRYMVQIPKVSLSLANIDVMEAKKRYQNLYIPSDFTSSENSWMNAFPLNKPFSLQKPCSFHIMKDVNPIDETVAQCILDPADADYTWSAK</sequence>
<dbReference type="AlphaFoldDB" id="A0A9J6BQ45"/>
<feature type="compositionally biased region" description="Polar residues" evidence="3">
    <location>
        <begin position="180"/>
        <end position="197"/>
    </location>
</feature>
<feature type="compositionally biased region" description="Basic and acidic residues" evidence="3">
    <location>
        <begin position="232"/>
        <end position="249"/>
    </location>
</feature>
<comment type="caution">
    <text evidence="5">The sequence shown here is derived from an EMBL/GenBank/DDBJ whole genome shotgun (WGS) entry which is preliminary data.</text>
</comment>
<feature type="compositionally biased region" description="Low complexity" evidence="3">
    <location>
        <begin position="70"/>
        <end position="82"/>
    </location>
</feature>
<dbReference type="InterPro" id="IPR025223">
    <property type="entry name" value="S1-like_RNA-bd_dom"/>
</dbReference>
<dbReference type="GO" id="GO:0006355">
    <property type="term" value="P:regulation of DNA-templated transcription"/>
    <property type="evidence" value="ECO:0007669"/>
    <property type="project" value="InterPro"/>
</dbReference>
<keyword evidence="2" id="KW-0963">Cytoplasm</keyword>
<evidence type="ECO:0000259" key="4">
    <source>
        <dbReference type="Pfam" id="PF14444"/>
    </source>
</evidence>
<dbReference type="GO" id="GO:0005737">
    <property type="term" value="C:cytoplasm"/>
    <property type="evidence" value="ECO:0007669"/>
    <property type="project" value="UniProtKB-SubCell"/>
</dbReference>
<feature type="compositionally biased region" description="Low complexity" evidence="3">
    <location>
        <begin position="169"/>
        <end position="179"/>
    </location>
</feature>
<evidence type="ECO:0000256" key="3">
    <source>
        <dbReference type="SAM" id="MobiDB-lite"/>
    </source>
</evidence>
<gene>
    <name evidence="5" type="ORF">PVAND_002014</name>
</gene>
<name>A0A9J6BQ45_POLVA</name>
<evidence type="ECO:0000256" key="1">
    <source>
        <dbReference type="ARBA" id="ARBA00004496"/>
    </source>
</evidence>
<protein>
    <recommendedName>
        <fullName evidence="4">S1-like RNA binding domain-containing protein</fullName>
    </recommendedName>
</protein>
<dbReference type="PANTHER" id="PTHR14304">
    <property type="entry name" value="CELL DIVISION CYCLE AND APOPTOSIS REGULATOR PROTEIN"/>
    <property type="match status" value="1"/>
</dbReference>